<evidence type="ECO:0008006" key="4">
    <source>
        <dbReference type="Google" id="ProtNLM"/>
    </source>
</evidence>
<keyword evidence="1" id="KW-0547">Nucleotide-binding</keyword>
<dbReference type="AlphaFoldDB" id="A0A7R9LIX9"/>
<name>A0A7R9LIX9_9ACAR</name>
<dbReference type="GO" id="GO:0005524">
    <property type="term" value="F:ATP binding"/>
    <property type="evidence" value="ECO:0007669"/>
    <property type="project" value="UniProtKB-UniRule"/>
</dbReference>
<dbReference type="SUPFAM" id="SSF56112">
    <property type="entry name" value="Protein kinase-like (PK-like)"/>
    <property type="match status" value="1"/>
</dbReference>
<evidence type="ECO:0000313" key="2">
    <source>
        <dbReference type="EMBL" id="CAD7641262.1"/>
    </source>
</evidence>
<dbReference type="InterPro" id="IPR017441">
    <property type="entry name" value="Protein_kinase_ATP_BS"/>
</dbReference>
<keyword evidence="3" id="KW-1185">Reference proteome</keyword>
<sequence>MINKMQYKLHYTRRPSCQDIINEQAKWRLSFNEFFQHYTWKHIARYIDLDQSRPIYSVLQRKFKQYEDEMIVLAKIKKQKLREGIFDEASPTSVDDQGGQQAVTDLDLKATVPLANIESYLWGSCLDKEFALSERTIGCGIFGVVVKGRHRLENRDYAIKLEFICADSEHSLLQECNQKLHRLQPWAELDSIYCAKYRRSWMERDDRSRDRFIDYWRDAQEGRQSKDDIRHIINAVYRPARHYAILH</sequence>
<feature type="binding site" evidence="1">
    <location>
        <position position="160"/>
    </location>
    <ligand>
        <name>ATP</name>
        <dbReference type="ChEBI" id="CHEBI:30616"/>
    </ligand>
</feature>
<protein>
    <recommendedName>
        <fullName evidence="4">Protein kinase domain-containing protein</fullName>
    </recommendedName>
</protein>
<evidence type="ECO:0000256" key="1">
    <source>
        <dbReference type="PROSITE-ProRule" id="PRU10141"/>
    </source>
</evidence>
<dbReference type="Gene3D" id="3.30.200.20">
    <property type="entry name" value="Phosphorylase Kinase, domain 1"/>
    <property type="match status" value="1"/>
</dbReference>
<dbReference type="EMBL" id="OC915630">
    <property type="protein sequence ID" value="CAD7641262.1"/>
    <property type="molecule type" value="Genomic_DNA"/>
</dbReference>
<dbReference type="InterPro" id="IPR011009">
    <property type="entry name" value="Kinase-like_dom_sf"/>
</dbReference>
<dbReference type="EMBL" id="CAJPVJ010000805">
    <property type="protein sequence ID" value="CAG2163431.1"/>
    <property type="molecule type" value="Genomic_DNA"/>
</dbReference>
<gene>
    <name evidence="2" type="ORF">ONB1V03_LOCUS3007</name>
</gene>
<accession>A0A7R9LIX9</accession>
<feature type="non-terminal residue" evidence="2">
    <location>
        <position position="1"/>
    </location>
</feature>
<reference evidence="2" key="1">
    <citation type="submission" date="2020-11" db="EMBL/GenBank/DDBJ databases">
        <authorList>
            <person name="Tran Van P."/>
        </authorList>
    </citation>
    <scope>NUCLEOTIDE SEQUENCE</scope>
</reference>
<dbReference type="PROSITE" id="PS00107">
    <property type="entry name" value="PROTEIN_KINASE_ATP"/>
    <property type="match status" value="1"/>
</dbReference>
<evidence type="ECO:0000313" key="3">
    <source>
        <dbReference type="Proteomes" id="UP000728032"/>
    </source>
</evidence>
<keyword evidence="1" id="KW-0067">ATP-binding</keyword>
<proteinExistence type="predicted"/>
<organism evidence="2">
    <name type="scientific">Oppiella nova</name>
    <dbReference type="NCBI Taxonomy" id="334625"/>
    <lineage>
        <taxon>Eukaryota</taxon>
        <taxon>Metazoa</taxon>
        <taxon>Ecdysozoa</taxon>
        <taxon>Arthropoda</taxon>
        <taxon>Chelicerata</taxon>
        <taxon>Arachnida</taxon>
        <taxon>Acari</taxon>
        <taxon>Acariformes</taxon>
        <taxon>Sarcoptiformes</taxon>
        <taxon>Oribatida</taxon>
        <taxon>Brachypylina</taxon>
        <taxon>Oppioidea</taxon>
        <taxon>Oppiidae</taxon>
        <taxon>Oppiella</taxon>
    </lineage>
</organism>
<dbReference type="Proteomes" id="UP000728032">
    <property type="component" value="Unassembled WGS sequence"/>
</dbReference>